<dbReference type="InterPro" id="IPR049449">
    <property type="entry name" value="TesB_ACOT8-like_N"/>
</dbReference>
<evidence type="ECO:0000256" key="3">
    <source>
        <dbReference type="ARBA" id="ARBA00022801"/>
    </source>
</evidence>
<organism evidence="7 8">
    <name type="scientific">Batillaria attramentaria</name>
    <dbReference type="NCBI Taxonomy" id="370345"/>
    <lineage>
        <taxon>Eukaryota</taxon>
        <taxon>Metazoa</taxon>
        <taxon>Spiralia</taxon>
        <taxon>Lophotrochozoa</taxon>
        <taxon>Mollusca</taxon>
        <taxon>Gastropoda</taxon>
        <taxon>Caenogastropoda</taxon>
        <taxon>Sorbeoconcha</taxon>
        <taxon>Cerithioidea</taxon>
        <taxon>Batillariidae</taxon>
        <taxon>Batillaria</taxon>
    </lineage>
</organism>
<dbReference type="CDD" id="cd03445">
    <property type="entry name" value="Thioesterase_II_repeat2"/>
    <property type="match status" value="1"/>
</dbReference>
<dbReference type="Pfam" id="PF02551">
    <property type="entry name" value="Acyl_CoA_thio"/>
    <property type="match status" value="1"/>
</dbReference>
<accession>A0ABD0M1Q3</accession>
<dbReference type="EMBL" id="JACVVK020000009">
    <property type="protein sequence ID" value="KAK7505850.1"/>
    <property type="molecule type" value="Genomic_DNA"/>
</dbReference>
<feature type="domain" description="Acyl-CoA thioesterase 2 C-terminal" evidence="5">
    <location>
        <begin position="207"/>
        <end position="314"/>
    </location>
</feature>
<dbReference type="PANTHER" id="PTHR11066">
    <property type="entry name" value="ACYL-COA THIOESTERASE"/>
    <property type="match status" value="1"/>
</dbReference>
<evidence type="ECO:0000259" key="6">
    <source>
        <dbReference type="Pfam" id="PF13622"/>
    </source>
</evidence>
<dbReference type="SUPFAM" id="SSF54637">
    <property type="entry name" value="Thioesterase/thiol ester dehydrase-isomerase"/>
    <property type="match status" value="2"/>
</dbReference>
<dbReference type="PANTHER" id="PTHR11066:SF34">
    <property type="entry name" value="ACYL-COENZYME A THIOESTERASE 8"/>
    <property type="match status" value="1"/>
</dbReference>
<dbReference type="GO" id="GO:0006629">
    <property type="term" value="P:lipid metabolic process"/>
    <property type="evidence" value="ECO:0007669"/>
    <property type="project" value="UniProtKB-KW"/>
</dbReference>
<feature type="domain" description="Acyl-CoA thioesterase-like N-terminal HotDog" evidence="6">
    <location>
        <begin position="44"/>
        <end position="132"/>
    </location>
</feature>
<comment type="subunit">
    <text evidence="2">Homotetramer.</text>
</comment>
<proteinExistence type="inferred from homology"/>
<evidence type="ECO:0008006" key="9">
    <source>
        <dbReference type="Google" id="ProtNLM"/>
    </source>
</evidence>
<evidence type="ECO:0000256" key="1">
    <source>
        <dbReference type="ARBA" id="ARBA00006538"/>
    </source>
</evidence>
<evidence type="ECO:0000256" key="4">
    <source>
        <dbReference type="ARBA" id="ARBA00023098"/>
    </source>
</evidence>
<evidence type="ECO:0000259" key="5">
    <source>
        <dbReference type="Pfam" id="PF02551"/>
    </source>
</evidence>
<comment type="similarity">
    <text evidence="1">Belongs to the C/M/P thioester hydrolase family.</text>
</comment>
<evidence type="ECO:0000256" key="2">
    <source>
        <dbReference type="ARBA" id="ARBA00011881"/>
    </source>
</evidence>
<dbReference type="Gene3D" id="2.40.160.210">
    <property type="entry name" value="Acyl-CoA thioesterase, double hotdog domain"/>
    <property type="match status" value="1"/>
</dbReference>
<name>A0ABD0M1Q3_9CAEN</name>
<dbReference type="AlphaFoldDB" id="A0ABD0M1Q3"/>
<keyword evidence="3" id="KW-0378">Hydrolase</keyword>
<keyword evidence="8" id="KW-1185">Reference proteome</keyword>
<dbReference type="InterPro" id="IPR042171">
    <property type="entry name" value="Acyl-CoA_hotdog"/>
</dbReference>
<dbReference type="InterPro" id="IPR003703">
    <property type="entry name" value="Acyl_CoA_thio"/>
</dbReference>
<dbReference type="GO" id="GO:0047617">
    <property type="term" value="F:fatty acyl-CoA hydrolase activity"/>
    <property type="evidence" value="ECO:0007669"/>
    <property type="project" value="UniProtKB-ARBA"/>
</dbReference>
<keyword evidence="4" id="KW-0443">Lipid metabolism</keyword>
<comment type="caution">
    <text evidence="7">The sequence shown here is derived from an EMBL/GenBank/DDBJ whole genome shotgun (WGS) entry which is preliminary data.</text>
</comment>
<evidence type="ECO:0000313" key="7">
    <source>
        <dbReference type="EMBL" id="KAK7505850.1"/>
    </source>
</evidence>
<dbReference type="InterPro" id="IPR029069">
    <property type="entry name" value="HotDog_dom_sf"/>
</dbReference>
<dbReference type="InterPro" id="IPR025652">
    <property type="entry name" value="TesB_C"/>
</dbReference>
<gene>
    <name evidence="7" type="ORF">BaRGS_00003121</name>
</gene>
<protein>
    <recommendedName>
        <fullName evidence="9">Acyl-coenzyme A thioesterase 8</fullName>
    </recommendedName>
</protein>
<sequence length="330" mass="37216">MASRSPSAFEQTTENEENLESIITKSFLNLEKLDVDLYRSRTLWQPRGGRAVFGGQVVGQALAAASYSVQPDHHAHSIHCYFLRPAVQVVSGNVTIPILYTVDRTRDGNIYSSRNIKAMQEGKAIFSMQASFKTAETDPFQHQFTMPSVPPPEDCVDVNELLTKAVGGEKAREYQKGIRHRVSDEDMAILRRPVSKEMYYSSKPLTARRCVWLKTAGHLGDDYKMHQCCAAYMSDSILLGTATLPYASGHRNARGKFFMTSVDHAVWFHSEFRADEWLLYEMESPVCGEGRAFITGRMWTQDGRLVISVTQEGVVRTRKPKPEQPDLSKL</sequence>
<evidence type="ECO:0000313" key="8">
    <source>
        <dbReference type="Proteomes" id="UP001519460"/>
    </source>
</evidence>
<dbReference type="FunFam" id="2.40.160.210:FF:000001">
    <property type="entry name" value="Acyl-CoA thioesterase II"/>
    <property type="match status" value="1"/>
</dbReference>
<reference evidence="7 8" key="1">
    <citation type="journal article" date="2023" name="Sci. Data">
        <title>Genome assembly of the Korean intertidal mud-creeper Batillaria attramentaria.</title>
        <authorList>
            <person name="Patra A.K."/>
            <person name="Ho P.T."/>
            <person name="Jun S."/>
            <person name="Lee S.J."/>
            <person name="Kim Y."/>
            <person name="Won Y.J."/>
        </authorList>
    </citation>
    <scope>NUCLEOTIDE SEQUENCE [LARGE SCALE GENOMIC DNA]</scope>
    <source>
        <strain evidence="7">Wonlab-2016</strain>
    </source>
</reference>
<dbReference type="Proteomes" id="UP001519460">
    <property type="component" value="Unassembled WGS sequence"/>
</dbReference>
<dbReference type="Pfam" id="PF13622">
    <property type="entry name" value="4HBT_3"/>
    <property type="match status" value="1"/>
</dbReference>
<dbReference type="CDD" id="cd03444">
    <property type="entry name" value="Thioesterase_II_repeat1"/>
    <property type="match status" value="1"/>
</dbReference>